<comment type="caution">
    <text evidence="2">The sequence shown here is derived from an EMBL/GenBank/DDBJ whole genome shotgun (WGS) entry which is preliminary data.</text>
</comment>
<evidence type="ECO:0000313" key="2">
    <source>
        <dbReference type="EMBL" id="GAA1684988.1"/>
    </source>
</evidence>
<keyword evidence="1" id="KW-0812">Transmembrane</keyword>
<organism evidence="2 3">
    <name type="scientific">Nonomuraea maheshkhaliensis</name>
    <dbReference type="NCBI Taxonomy" id="419590"/>
    <lineage>
        <taxon>Bacteria</taxon>
        <taxon>Bacillati</taxon>
        <taxon>Actinomycetota</taxon>
        <taxon>Actinomycetes</taxon>
        <taxon>Streptosporangiales</taxon>
        <taxon>Streptosporangiaceae</taxon>
        <taxon>Nonomuraea</taxon>
    </lineage>
</organism>
<keyword evidence="1" id="KW-0472">Membrane</keyword>
<sequence length="64" mass="6659">MKARIIIGIGLLLAATGILWTLQGLGIVGGSVMSGVTTWAVIGPVVFVVALVIAYIGLRRLRGR</sequence>
<dbReference type="Proteomes" id="UP001500064">
    <property type="component" value="Unassembled WGS sequence"/>
</dbReference>
<dbReference type="RefSeq" id="WP_346113916.1">
    <property type="nucleotide sequence ID" value="NZ_BAAAMU010000142.1"/>
</dbReference>
<feature type="transmembrane region" description="Helical" evidence="1">
    <location>
        <begin position="36"/>
        <end position="58"/>
    </location>
</feature>
<accession>A0ABN2HBS9</accession>
<evidence type="ECO:0000313" key="3">
    <source>
        <dbReference type="Proteomes" id="UP001500064"/>
    </source>
</evidence>
<dbReference type="EMBL" id="BAAAMU010000142">
    <property type="protein sequence ID" value="GAA1684988.1"/>
    <property type="molecule type" value="Genomic_DNA"/>
</dbReference>
<reference evidence="2 3" key="1">
    <citation type="journal article" date="2019" name="Int. J. Syst. Evol. Microbiol.">
        <title>The Global Catalogue of Microorganisms (GCM) 10K type strain sequencing project: providing services to taxonomists for standard genome sequencing and annotation.</title>
        <authorList>
            <consortium name="The Broad Institute Genomics Platform"/>
            <consortium name="The Broad Institute Genome Sequencing Center for Infectious Disease"/>
            <person name="Wu L."/>
            <person name="Ma J."/>
        </authorList>
    </citation>
    <scope>NUCLEOTIDE SEQUENCE [LARGE SCALE GENOMIC DNA]</scope>
    <source>
        <strain evidence="2 3">JCM 13929</strain>
    </source>
</reference>
<evidence type="ECO:0000256" key="1">
    <source>
        <dbReference type="SAM" id="Phobius"/>
    </source>
</evidence>
<name>A0ABN2HBS9_9ACTN</name>
<keyword evidence="1" id="KW-1133">Transmembrane helix</keyword>
<gene>
    <name evidence="2" type="ORF">GCM10009733_097170</name>
</gene>
<protein>
    <recommendedName>
        <fullName evidence="4">Integral membrane protein</fullName>
    </recommendedName>
</protein>
<evidence type="ECO:0008006" key="4">
    <source>
        <dbReference type="Google" id="ProtNLM"/>
    </source>
</evidence>
<proteinExistence type="predicted"/>
<keyword evidence="3" id="KW-1185">Reference proteome</keyword>